<accession>A0ABX1S5W0</accession>
<sequence>MGDVQLLASRLRADRTDVASYARVLSGALADALPPGMVEVQTRRSLADRVAGRDGRAVGVTVHGENRELALREGPRGGVEAEVRQVVRGVVISRKAVGIEQWLQALAEDITRLAARDAAAREVLERLLHG</sequence>
<evidence type="ECO:0000313" key="2">
    <source>
        <dbReference type="Proteomes" id="UP000820669"/>
    </source>
</evidence>
<proteinExistence type="predicted"/>
<dbReference type="Proteomes" id="UP000820669">
    <property type="component" value="Unassembled WGS sequence"/>
</dbReference>
<evidence type="ECO:0008006" key="3">
    <source>
        <dbReference type="Google" id="ProtNLM"/>
    </source>
</evidence>
<name>A0ABX1S5W0_9PSEU</name>
<reference evidence="1 2" key="1">
    <citation type="submission" date="2020-04" db="EMBL/GenBank/DDBJ databases">
        <authorList>
            <person name="Klaysubun C."/>
            <person name="Duangmal K."/>
            <person name="Lipun K."/>
        </authorList>
    </citation>
    <scope>NUCLEOTIDE SEQUENCE [LARGE SCALE GENOMIC DNA]</scope>
    <source>
        <strain evidence="1 2">K10HN5</strain>
    </source>
</reference>
<evidence type="ECO:0000313" key="1">
    <source>
        <dbReference type="EMBL" id="NMH96969.1"/>
    </source>
</evidence>
<organism evidence="1 2">
    <name type="scientific">Pseudonocardia acidicola</name>
    <dbReference type="NCBI Taxonomy" id="2724939"/>
    <lineage>
        <taxon>Bacteria</taxon>
        <taxon>Bacillati</taxon>
        <taxon>Actinomycetota</taxon>
        <taxon>Actinomycetes</taxon>
        <taxon>Pseudonocardiales</taxon>
        <taxon>Pseudonocardiaceae</taxon>
        <taxon>Pseudonocardia</taxon>
    </lineage>
</organism>
<protein>
    <recommendedName>
        <fullName evidence="3">DUF2267 domain-containing protein</fullName>
    </recommendedName>
</protein>
<comment type="caution">
    <text evidence="1">The sequence shown here is derived from an EMBL/GenBank/DDBJ whole genome shotgun (WGS) entry which is preliminary data.</text>
</comment>
<keyword evidence="2" id="KW-1185">Reference proteome</keyword>
<dbReference type="EMBL" id="JAAXLA010000008">
    <property type="protein sequence ID" value="NMH96969.1"/>
    <property type="molecule type" value="Genomic_DNA"/>
</dbReference>
<gene>
    <name evidence="1" type="ORF">HF526_06500</name>
</gene>